<gene>
    <name evidence="1" type="ORF">TWF970_009174</name>
</gene>
<evidence type="ECO:0000313" key="1">
    <source>
        <dbReference type="EMBL" id="KAF3273392.1"/>
    </source>
</evidence>
<name>A0A7C8R3E4_ORBOL</name>
<comment type="caution">
    <text evidence="1">The sequence shown here is derived from an EMBL/GenBank/DDBJ whole genome shotgun (WGS) entry which is preliminary data.</text>
</comment>
<protein>
    <submittedName>
        <fullName evidence="1">Uncharacterized protein</fullName>
    </submittedName>
</protein>
<sequence length="108" mass="12437">MTPQDHQKLSAILPDPEPRDKTCLKYFPVQSQRYSYRPISSCLSPGHKKINESNWRVGPHDPKLELPAWSQHLRCLANLSGVIMHAWTSPDPNRKIGCEFARFRDCLP</sequence>
<dbReference type="EMBL" id="JAABOJ010000054">
    <property type="protein sequence ID" value="KAF3273392.1"/>
    <property type="molecule type" value="Genomic_DNA"/>
</dbReference>
<proteinExistence type="predicted"/>
<dbReference type="AlphaFoldDB" id="A0A7C8R3E4"/>
<evidence type="ECO:0000313" key="2">
    <source>
        <dbReference type="Proteomes" id="UP000474640"/>
    </source>
</evidence>
<organism evidence="1 2">
    <name type="scientific">Orbilia oligospora</name>
    <name type="common">Nematode-trapping fungus</name>
    <name type="synonym">Arthrobotrys oligospora</name>
    <dbReference type="NCBI Taxonomy" id="2813651"/>
    <lineage>
        <taxon>Eukaryota</taxon>
        <taxon>Fungi</taxon>
        <taxon>Dikarya</taxon>
        <taxon>Ascomycota</taxon>
        <taxon>Pezizomycotina</taxon>
        <taxon>Orbiliomycetes</taxon>
        <taxon>Orbiliales</taxon>
        <taxon>Orbiliaceae</taxon>
        <taxon>Orbilia</taxon>
    </lineage>
</organism>
<accession>A0A7C8R3E4</accession>
<reference evidence="1 2" key="1">
    <citation type="submission" date="2020-01" db="EMBL/GenBank/DDBJ databases">
        <authorList>
            <person name="Palmer J.M."/>
        </authorList>
    </citation>
    <scope>NUCLEOTIDE SEQUENCE [LARGE SCALE GENOMIC DNA]</scope>
    <source>
        <strain evidence="1 2">TWF970</strain>
    </source>
</reference>
<dbReference type="Proteomes" id="UP000474640">
    <property type="component" value="Unassembled WGS sequence"/>
</dbReference>